<dbReference type="EMBL" id="SJPG01000001">
    <property type="protein sequence ID" value="TWT63154.1"/>
    <property type="molecule type" value="Genomic_DNA"/>
</dbReference>
<keyword evidence="2" id="KW-1185">Reference proteome</keyword>
<dbReference type="RefSeq" id="WP_146504932.1">
    <property type="nucleotide sequence ID" value="NZ_SJPG01000001.1"/>
</dbReference>
<protein>
    <submittedName>
        <fullName evidence="1">Uncharacterized protein</fullName>
    </submittedName>
</protein>
<proteinExistence type="predicted"/>
<organism evidence="1 2">
    <name type="scientific">Rubinisphaera italica</name>
    <dbReference type="NCBI Taxonomy" id="2527969"/>
    <lineage>
        <taxon>Bacteria</taxon>
        <taxon>Pseudomonadati</taxon>
        <taxon>Planctomycetota</taxon>
        <taxon>Planctomycetia</taxon>
        <taxon>Planctomycetales</taxon>
        <taxon>Planctomycetaceae</taxon>
        <taxon>Rubinisphaera</taxon>
    </lineage>
</organism>
<dbReference type="Proteomes" id="UP000316095">
    <property type="component" value="Unassembled WGS sequence"/>
</dbReference>
<reference evidence="1 2" key="1">
    <citation type="submission" date="2019-02" db="EMBL/GenBank/DDBJ databases">
        <title>Deep-cultivation of Planctomycetes and their phenomic and genomic characterization uncovers novel biology.</title>
        <authorList>
            <person name="Wiegand S."/>
            <person name="Jogler M."/>
            <person name="Boedeker C."/>
            <person name="Pinto D."/>
            <person name="Vollmers J."/>
            <person name="Rivas-Marin E."/>
            <person name="Kohn T."/>
            <person name="Peeters S.H."/>
            <person name="Heuer A."/>
            <person name="Rast P."/>
            <person name="Oberbeckmann S."/>
            <person name="Bunk B."/>
            <person name="Jeske O."/>
            <person name="Meyerdierks A."/>
            <person name="Storesund J.E."/>
            <person name="Kallscheuer N."/>
            <person name="Luecker S."/>
            <person name="Lage O.M."/>
            <person name="Pohl T."/>
            <person name="Merkel B.J."/>
            <person name="Hornburger P."/>
            <person name="Mueller R.-W."/>
            <person name="Bruemmer F."/>
            <person name="Labrenz M."/>
            <person name="Spormann A.M."/>
            <person name="Op Den Camp H."/>
            <person name="Overmann J."/>
            <person name="Amann R."/>
            <person name="Jetten M.S.M."/>
            <person name="Mascher T."/>
            <person name="Medema M.H."/>
            <person name="Devos D.P."/>
            <person name="Kaster A.-K."/>
            <person name="Ovreas L."/>
            <person name="Rohde M."/>
            <person name="Galperin M.Y."/>
            <person name="Jogler C."/>
        </authorList>
    </citation>
    <scope>NUCLEOTIDE SEQUENCE [LARGE SCALE GENOMIC DNA]</scope>
    <source>
        <strain evidence="1 2">Pan54</strain>
    </source>
</reference>
<accession>A0A5C5XJY3</accession>
<dbReference type="AlphaFoldDB" id="A0A5C5XJY3"/>
<comment type="caution">
    <text evidence="1">The sequence shown here is derived from an EMBL/GenBank/DDBJ whole genome shotgun (WGS) entry which is preliminary data.</text>
</comment>
<name>A0A5C5XJY3_9PLAN</name>
<evidence type="ECO:0000313" key="1">
    <source>
        <dbReference type="EMBL" id="TWT63154.1"/>
    </source>
</evidence>
<evidence type="ECO:0000313" key="2">
    <source>
        <dbReference type="Proteomes" id="UP000316095"/>
    </source>
</evidence>
<sequence>MSEFSVETIEAARPIFKAYEEELSPDHYFPADEFQAEFRKSHKLYDLEVIDFAEHLIEDPEFEHVAVAFLEAIIPTGPPEEVKHTLAQAYGAYDYHHDDDLDKLRDKYWDRYWKSKAMEK</sequence>
<gene>
    <name evidence="1" type="ORF">Pan54_39070</name>
</gene>